<dbReference type="Proteomes" id="UP000319516">
    <property type="component" value="Unassembled WGS sequence"/>
</dbReference>
<keyword evidence="1" id="KW-1133">Transmembrane helix</keyword>
<name>A0A542YP57_9MICO</name>
<sequence length="689" mass="74151">MSTDLSARPSTSQPARADRPLAPIVTPAVPGSVRFRPEIEGLRTVAALLVAVYHVWLGRVSGGVDVFFVIAGFMMVLTILGHYERQGYLHLGRYLSRLASRLLPQALVVLVVVATATVLLLPATLWRSVFSDIGASALYYENWQLIERSVDYLQRDGAVSPVQHFWAMSIQGQFYLVLAALAVLAFATRGRRALDIWFGWVLGAAFLASFTYSVVLTRLDQPIAYFHTGTRLWEFAAGGLVALVLRRMTAPSGVLSVALGWVGLVLIVSCGVALSVSEAFPGWVALWPVLGAVFILATGNSGQRWSAAGLLSRRPMVRLGRISYGIYLWHWPVFVFYLHWRDVIAVGVVEGAVLIAASVGLAELSTRLVEQPVRSFALPRSSWMVLGASAALVALVAGAALAGANRGVQRTVASGVVGAPLVDQTDGTDLSLGNTDDPVPGVLAASDDVPSVAKDNCQTSLHESGVVECDYGDVDAERTVVLIGGSHSAHWLPGLDLAAQAEGWRVHTLLKNGCRVGYQLPEGEDHPSLTTCATWNQDALPLLVELDPDLVLMTSTVTHHEDPEEVPEMYLPVWQELADHDIPVLAIRDNPRSPFNRVDCMAEHGALSAECTIARESTLAAVDPTTQLDPAPANLTFADLSTYFCDDTECPAVIGNVVVYSDDDHITVSYSQSLADVLAQELSAFSGAR</sequence>
<dbReference type="Pfam" id="PF19040">
    <property type="entry name" value="SGNH"/>
    <property type="match status" value="1"/>
</dbReference>
<dbReference type="GO" id="GO:0009103">
    <property type="term" value="P:lipopolysaccharide biosynthetic process"/>
    <property type="evidence" value="ECO:0007669"/>
    <property type="project" value="TreeGrafter"/>
</dbReference>
<dbReference type="InterPro" id="IPR002656">
    <property type="entry name" value="Acyl_transf_3_dom"/>
</dbReference>
<proteinExistence type="predicted"/>
<dbReference type="InterPro" id="IPR043968">
    <property type="entry name" value="SGNH"/>
</dbReference>
<organism evidence="4 5">
    <name type="scientific">Ornithinicoccus hortensis</name>
    <dbReference type="NCBI Taxonomy" id="82346"/>
    <lineage>
        <taxon>Bacteria</taxon>
        <taxon>Bacillati</taxon>
        <taxon>Actinomycetota</taxon>
        <taxon>Actinomycetes</taxon>
        <taxon>Micrococcales</taxon>
        <taxon>Intrasporangiaceae</taxon>
        <taxon>Ornithinicoccus</taxon>
    </lineage>
</organism>
<dbReference type="EMBL" id="VFOP01000001">
    <property type="protein sequence ID" value="TQL49893.1"/>
    <property type="molecule type" value="Genomic_DNA"/>
</dbReference>
<evidence type="ECO:0000259" key="2">
    <source>
        <dbReference type="Pfam" id="PF01757"/>
    </source>
</evidence>
<feature type="transmembrane region" description="Helical" evidence="1">
    <location>
        <begin position="63"/>
        <end position="81"/>
    </location>
</feature>
<comment type="caution">
    <text evidence="4">The sequence shown here is derived from an EMBL/GenBank/DDBJ whole genome shotgun (WGS) entry which is preliminary data.</text>
</comment>
<dbReference type="InterPro" id="IPR050879">
    <property type="entry name" value="Acyltransferase_3"/>
</dbReference>
<feature type="transmembrane region" description="Helical" evidence="1">
    <location>
        <begin position="343"/>
        <end position="362"/>
    </location>
</feature>
<protein>
    <submittedName>
        <fullName evidence="4">Peptidoglycan/LPS O-acetylase OafA/YrhL</fullName>
    </submittedName>
</protein>
<feature type="transmembrane region" description="Helical" evidence="1">
    <location>
        <begin position="252"/>
        <end position="274"/>
    </location>
</feature>
<feature type="domain" description="Acyltransferase 3" evidence="2">
    <location>
        <begin position="38"/>
        <end position="361"/>
    </location>
</feature>
<evidence type="ECO:0000313" key="5">
    <source>
        <dbReference type="Proteomes" id="UP000319516"/>
    </source>
</evidence>
<feature type="transmembrane region" description="Helical" evidence="1">
    <location>
        <begin position="165"/>
        <end position="187"/>
    </location>
</feature>
<dbReference type="Pfam" id="PF01757">
    <property type="entry name" value="Acyl_transf_3"/>
    <property type="match status" value="1"/>
</dbReference>
<evidence type="ECO:0000313" key="4">
    <source>
        <dbReference type="EMBL" id="TQL49893.1"/>
    </source>
</evidence>
<feature type="domain" description="SGNH" evidence="3">
    <location>
        <begin position="465"/>
        <end position="680"/>
    </location>
</feature>
<gene>
    <name evidence="4" type="ORF">FB467_0989</name>
</gene>
<feature type="transmembrane region" description="Helical" evidence="1">
    <location>
        <begin position="102"/>
        <end position="121"/>
    </location>
</feature>
<feature type="transmembrane region" description="Helical" evidence="1">
    <location>
        <begin position="224"/>
        <end position="245"/>
    </location>
</feature>
<keyword evidence="1" id="KW-0472">Membrane</keyword>
<dbReference type="PANTHER" id="PTHR23028:SF53">
    <property type="entry name" value="ACYL_TRANSF_3 DOMAIN-CONTAINING PROTEIN"/>
    <property type="match status" value="1"/>
</dbReference>
<evidence type="ECO:0000256" key="1">
    <source>
        <dbReference type="SAM" id="Phobius"/>
    </source>
</evidence>
<dbReference type="RefSeq" id="WP_170230567.1">
    <property type="nucleotide sequence ID" value="NZ_BAAAIK010000004.1"/>
</dbReference>
<dbReference type="GO" id="GO:0016020">
    <property type="term" value="C:membrane"/>
    <property type="evidence" value="ECO:0007669"/>
    <property type="project" value="TreeGrafter"/>
</dbReference>
<keyword evidence="1" id="KW-0812">Transmembrane</keyword>
<accession>A0A542YP57</accession>
<reference evidence="4 5" key="1">
    <citation type="submission" date="2019-06" db="EMBL/GenBank/DDBJ databases">
        <title>Sequencing the genomes of 1000 actinobacteria strains.</title>
        <authorList>
            <person name="Klenk H.-P."/>
        </authorList>
    </citation>
    <scope>NUCLEOTIDE SEQUENCE [LARGE SCALE GENOMIC DNA]</scope>
    <source>
        <strain evidence="4 5">DSM 12335</strain>
    </source>
</reference>
<feature type="transmembrane region" description="Helical" evidence="1">
    <location>
        <begin position="280"/>
        <end position="298"/>
    </location>
</feature>
<keyword evidence="5" id="KW-1185">Reference proteome</keyword>
<dbReference type="GO" id="GO:0016747">
    <property type="term" value="F:acyltransferase activity, transferring groups other than amino-acyl groups"/>
    <property type="evidence" value="ECO:0007669"/>
    <property type="project" value="InterPro"/>
</dbReference>
<dbReference type="PANTHER" id="PTHR23028">
    <property type="entry name" value="ACETYLTRANSFERASE"/>
    <property type="match status" value="1"/>
</dbReference>
<feature type="transmembrane region" description="Helical" evidence="1">
    <location>
        <begin position="319"/>
        <end position="337"/>
    </location>
</feature>
<dbReference type="AlphaFoldDB" id="A0A542YP57"/>
<evidence type="ECO:0000259" key="3">
    <source>
        <dbReference type="Pfam" id="PF19040"/>
    </source>
</evidence>
<feature type="transmembrane region" description="Helical" evidence="1">
    <location>
        <begin position="383"/>
        <end position="404"/>
    </location>
</feature>
<feature type="transmembrane region" description="Helical" evidence="1">
    <location>
        <begin position="194"/>
        <end position="212"/>
    </location>
</feature>